<gene>
    <name evidence="1" type="ORF">GALMADRAFT_139852</name>
</gene>
<reference evidence="2" key="1">
    <citation type="journal article" date="2014" name="Proc. Natl. Acad. Sci. U.S.A.">
        <title>Extensive sampling of basidiomycete genomes demonstrates inadequacy of the white-rot/brown-rot paradigm for wood decay fungi.</title>
        <authorList>
            <person name="Riley R."/>
            <person name="Salamov A.A."/>
            <person name="Brown D.W."/>
            <person name="Nagy L.G."/>
            <person name="Floudas D."/>
            <person name="Held B.W."/>
            <person name="Levasseur A."/>
            <person name="Lombard V."/>
            <person name="Morin E."/>
            <person name="Otillar R."/>
            <person name="Lindquist E.A."/>
            <person name="Sun H."/>
            <person name="LaButti K.M."/>
            <person name="Schmutz J."/>
            <person name="Jabbour D."/>
            <person name="Luo H."/>
            <person name="Baker S.E."/>
            <person name="Pisabarro A.G."/>
            <person name="Walton J.D."/>
            <person name="Blanchette R.A."/>
            <person name="Henrissat B."/>
            <person name="Martin F."/>
            <person name="Cullen D."/>
            <person name="Hibbett D.S."/>
            <person name="Grigoriev I.V."/>
        </authorList>
    </citation>
    <scope>NUCLEOTIDE SEQUENCE [LARGE SCALE GENOMIC DNA]</scope>
    <source>
        <strain evidence="2">CBS 339.88</strain>
    </source>
</reference>
<evidence type="ECO:0000313" key="1">
    <source>
        <dbReference type="EMBL" id="KDR76107.1"/>
    </source>
</evidence>
<dbReference type="EMBL" id="KL142379">
    <property type="protein sequence ID" value="KDR76107.1"/>
    <property type="molecule type" value="Genomic_DNA"/>
</dbReference>
<dbReference type="OrthoDB" id="3021562at2759"/>
<dbReference type="HOGENOM" id="CLU_132766_0_0_1"/>
<evidence type="ECO:0000313" key="2">
    <source>
        <dbReference type="Proteomes" id="UP000027222"/>
    </source>
</evidence>
<dbReference type="InterPro" id="IPR054208">
    <property type="entry name" value="DUF6914"/>
</dbReference>
<keyword evidence="2" id="KW-1185">Reference proteome</keyword>
<proteinExistence type="predicted"/>
<organism evidence="1 2">
    <name type="scientific">Galerina marginata (strain CBS 339.88)</name>
    <dbReference type="NCBI Taxonomy" id="685588"/>
    <lineage>
        <taxon>Eukaryota</taxon>
        <taxon>Fungi</taxon>
        <taxon>Dikarya</taxon>
        <taxon>Basidiomycota</taxon>
        <taxon>Agaricomycotina</taxon>
        <taxon>Agaricomycetes</taxon>
        <taxon>Agaricomycetidae</taxon>
        <taxon>Agaricales</taxon>
        <taxon>Agaricineae</taxon>
        <taxon>Strophariaceae</taxon>
        <taxon>Galerina</taxon>
    </lineage>
</organism>
<name>A0A067T1A9_GALM3</name>
<protein>
    <submittedName>
        <fullName evidence="1">Uncharacterized protein</fullName>
    </submittedName>
</protein>
<sequence>MSSVKLGIAFYAQQDSRGRPVSPHWALVAHPTNYAAHDVQVFQIVQNGGSWAPMHHICPLARAPTLLGVVHVADINMSPTALDAFVRPFPATKNNDDPSGNIVWSCSNWVIRVLHHLAGHNVLRLPWRVNLFYDRVQPRIAVLKSTPKDPRVPVAVIPLVG</sequence>
<dbReference type="Proteomes" id="UP000027222">
    <property type="component" value="Unassembled WGS sequence"/>
</dbReference>
<accession>A0A067T1A9</accession>
<dbReference type="AlphaFoldDB" id="A0A067T1A9"/>
<dbReference type="Pfam" id="PF21858">
    <property type="entry name" value="DUF6914"/>
    <property type="match status" value="1"/>
</dbReference>